<dbReference type="SUPFAM" id="SSF56112">
    <property type="entry name" value="Protein kinase-like (PK-like)"/>
    <property type="match status" value="1"/>
</dbReference>
<dbReference type="EMBL" id="JASNQZ010000002">
    <property type="protein sequence ID" value="KAL0960015.1"/>
    <property type="molecule type" value="Genomic_DNA"/>
</dbReference>
<evidence type="ECO:0000313" key="3">
    <source>
        <dbReference type="EMBL" id="KAL0960015.1"/>
    </source>
</evidence>
<comment type="caution">
    <text evidence="3">The sequence shown here is derived from an EMBL/GenBank/DDBJ whole genome shotgun (WGS) entry which is preliminary data.</text>
</comment>
<evidence type="ECO:0000313" key="4">
    <source>
        <dbReference type="Proteomes" id="UP001556367"/>
    </source>
</evidence>
<reference evidence="4" key="1">
    <citation type="submission" date="2024-06" db="EMBL/GenBank/DDBJ databases">
        <title>Multi-omics analyses provide insights into the biosynthesis of the anticancer antibiotic pleurotin in Hohenbuehelia grisea.</title>
        <authorList>
            <person name="Weaver J.A."/>
            <person name="Alberti F."/>
        </authorList>
    </citation>
    <scope>NUCLEOTIDE SEQUENCE [LARGE SCALE GENOMIC DNA]</scope>
    <source>
        <strain evidence="4">T-177</strain>
    </source>
</reference>
<evidence type="ECO:0000256" key="1">
    <source>
        <dbReference type="SAM" id="MobiDB-lite"/>
    </source>
</evidence>
<dbReference type="Proteomes" id="UP001556367">
    <property type="component" value="Unassembled WGS sequence"/>
</dbReference>
<evidence type="ECO:0000259" key="2">
    <source>
        <dbReference type="Pfam" id="PF17667"/>
    </source>
</evidence>
<feature type="domain" description="Fungal-type protein kinase" evidence="2">
    <location>
        <begin position="169"/>
        <end position="501"/>
    </location>
</feature>
<dbReference type="InterPro" id="IPR008266">
    <property type="entry name" value="Tyr_kinase_AS"/>
</dbReference>
<dbReference type="InterPro" id="IPR011009">
    <property type="entry name" value="Kinase-like_dom_sf"/>
</dbReference>
<feature type="region of interest" description="Disordered" evidence="1">
    <location>
        <begin position="709"/>
        <end position="775"/>
    </location>
</feature>
<dbReference type="PANTHER" id="PTHR38248">
    <property type="entry name" value="FUNK1 6"/>
    <property type="match status" value="1"/>
</dbReference>
<dbReference type="InterPro" id="IPR040976">
    <property type="entry name" value="Pkinase_fungal"/>
</dbReference>
<dbReference type="PROSITE" id="PS00109">
    <property type="entry name" value="PROTEIN_KINASE_TYR"/>
    <property type="match status" value="1"/>
</dbReference>
<keyword evidence="4" id="KW-1185">Reference proteome</keyword>
<proteinExistence type="predicted"/>
<name>A0ABR3JX69_9AGAR</name>
<organism evidence="3 4">
    <name type="scientific">Hohenbuehelia grisea</name>
    <dbReference type="NCBI Taxonomy" id="104357"/>
    <lineage>
        <taxon>Eukaryota</taxon>
        <taxon>Fungi</taxon>
        <taxon>Dikarya</taxon>
        <taxon>Basidiomycota</taxon>
        <taxon>Agaricomycotina</taxon>
        <taxon>Agaricomycetes</taxon>
        <taxon>Agaricomycetidae</taxon>
        <taxon>Agaricales</taxon>
        <taxon>Pleurotineae</taxon>
        <taxon>Pleurotaceae</taxon>
        <taxon>Hohenbuehelia</taxon>
    </lineage>
</organism>
<dbReference type="PANTHER" id="PTHR38248:SF2">
    <property type="entry name" value="FUNK1 11"/>
    <property type="match status" value="1"/>
</dbReference>
<dbReference type="Gene3D" id="1.10.510.10">
    <property type="entry name" value="Transferase(Phosphotransferase) domain 1"/>
    <property type="match status" value="1"/>
</dbReference>
<protein>
    <recommendedName>
        <fullName evidence="2">Fungal-type protein kinase domain-containing protein</fullName>
    </recommendedName>
</protein>
<accession>A0ABR3JX69</accession>
<gene>
    <name evidence="3" type="ORF">HGRIS_011665</name>
</gene>
<sequence length="787" mass="87572">MSGYFVGEMPVDSFVQEFLPCPDGSPEAPKSATHFGDLSISNNDEKTLYKPFIDCVNTSLAEGKHIFPHHKIVDSSNYCDPNSTAGHKIKCDLHAYVEEFDATKQVNDTDAVRVNIEVKRKGFDPFTEFDCSRAQSTADPEPSQLSLAEKYALEHPLEPSAYSRVAVRGQLISYATEIMSRQHRTHLFTLLILDQNARFIRWDRAGAIVSAAFDYTKNSQPLVDFFWRLGTYWDSLGGLDPTVRLADPAEQTLAKELLQQWAPTDVSRPVVVLTVPSFNGLPDQRYVAWGALATADSPIGRATRGWAACNVETKELGFLKDAWRSPELLQETETLLTLQRKRCRNVPTLVCGGDLGQVTRTQDYSGCAWNSNGSAEKVIVRQHVRFVVKEVGLPLSAFENSSDLLRLVFDAFLGHKDAFTKCRLLHRDISAGNILIATAGDGRRHGILNDWDLAKSADGLDGARTPDRTGTWQFMSHRLLMDPTIVHRLSDDLESFLYVALHQGLVFCESESIRFDDKPADVPGLINAIFDEGIRQDGAWVGGNGKYVVLTTWALKPKCKFKNPALNVWLKMITQVLRKAMMAEHDLLDASVEPSQDTVDNMKGLEQHSSLQSIWQAVLDELPPSPLDDKVPIPGGYLRTVKAVATNSVRMADAGASARLSRSSGSFNQSNSRVNPLIAGNFTRTSSSLSAPPLQAGDESLMDYDFPVVTAPDRDTRPKRSRSPSADEASDSSLRRRREITIRSSPTPLPRAVPLLRNLHGSRPATSPRGTQRPRRPWDAFWRWMRQ</sequence>
<dbReference type="Pfam" id="PF17667">
    <property type="entry name" value="Pkinase_fungal"/>
    <property type="match status" value="1"/>
</dbReference>